<dbReference type="OrthoDB" id="3256367at2759"/>
<evidence type="ECO:0008006" key="3">
    <source>
        <dbReference type="Google" id="ProtNLM"/>
    </source>
</evidence>
<sequence length="329" mass="35749">MAPIYLCPPELHSYIASFVCLTDSGRSIRSFSLVSRYFQQITEPYLFHTISATGTPNLLALDSSIRRTGCPLGARHLYLAPCENTPSRGPNKPLIQAIQNILARAHPTLETLTLDLSSSPHESTLIFSHIFRTSFPRLRALALSGFYPNPNTSTVNFPKLRRLHLSGNRNPCGLLHAESLPAAFPQLEDLRISGLSMAVAFALEIEGALHSSSSRSPFLSYPGTPTTNTPGPYPASIFDSVPHQTSPALSLPATLRTLSICPSSPLGQTISSRSSVLKNKAMMTTLRRVGNDAGGKGKIKFILEDRAALEAGDLRKDWEEAMEGKVSHS</sequence>
<dbReference type="Gene3D" id="3.80.10.10">
    <property type="entry name" value="Ribonuclease Inhibitor"/>
    <property type="match status" value="1"/>
</dbReference>
<dbReference type="SUPFAM" id="SSF52047">
    <property type="entry name" value="RNI-like"/>
    <property type="match status" value="1"/>
</dbReference>
<evidence type="ECO:0000313" key="1">
    <source>
        <dbReference type="EMBL" id="KAF6759252.1"/>
    </source>
</evidence>
<organism evidence="1 2">
    <name type="scientific">Ephemerocybe angulata</name>
    <dbReference type="NCBI Taxonomy" id="980116"/>
    <lineage>
        <taxon>Eukaryota</taxon>
        <taxon>Fungi</taxon>
        <taxon>Dikarya</taxon>
        <taxon>Basidiomycota</taxon>
        <taxon>Agaricomycotina</taxon>
        <taxon>Agaricomycetes</taxon>
        <taxon>Agaricomycetidae</taxon>
        <taxon>Agaricales</taxon>
        <taxon>Agaricineae</taxon>
        <taxon>Psathyrellaceae</taxon>
        <taxon>Ephemerocybe</taxon>
    </lineage>
</organism>
<proteinExistence type="predicted"/>
<protein>
    <recommendedName>
        <fullName evidence="3">F-box domain-containing protein</fullName>
    </recommendedName>
</protein>
<gene>
    <name evidence="1" type="ORF">DFP72DRAFT_886133</name>
</gene>
<accession>A0A8H6I7G7</accession>
<comment type="caution">
    <text evidence="1">The sequence shown here is derived from an EMBL/GenBank/DDBJ whole genome shotgun (WGS) entry which is preliminary data.</text>
</comment>
<evidence type="ECO:0000313" key="2">
    <source>
        <dbReference type="Proteomes" id="UP000521943"/>
    </source>
</evidence>
<dbReference type="InterPro" id="IPR032675">
    <property type="entry name" value="LRR_dom_sf"/>
</dbReference>
<name>A0A8H6I7G7_9AGAR</name>
<dbReference type="EMBL" id="JACGCI010000016">
    <property type="protein sequence ID" value="KAF6759252.1"/>
    <property type="molecule type" value="Genomic_DNA"/>
</dbReference>
<keyword evidence="2" id="KW-1185">Reference proteome</keyword>
<reference evidence="1 2" key="1">
    <citation type="submission" date="2020-07" db="EMBL/GenBank/DDBJ databases">
        <title>Comparative genomics of pyrophilous fungi reveals a link between fire events and developmental genes.</title>
        <authorList>
            <consortium name="DOE Joint Genome Institute"/>
            <person name="Steindorff A.S."/>
            <person name="Carver A."/>
            <person name="Calhoun S."/>
            <person name="Stillman K."/>
            <person name="Liu H."/>
            <person name="Lipzen A."/>
            <person name="Pangilinan J."/>
            <person name="Labutti K."/>
            <person name="Bruns T.D."/>
            <person name="Grigoriev I.V."/>
        </authorList>
    </citation>
    <scope>NUCLEOTIDE SEQUENCE [LARGE SCALE GENOMIC DNA]</scope>
    <source>
        <strain evidence="1 2">CBS 144469</strain>
    </source>
</reference>
<dbReference type="Proteomes" id="UP000521943">
    <property type="component" value="Unassembled WGS sequence"/>
</dbReference>
<dbReference type="AlphaFoldDB" id="A0A8H6I7G7"/>